<proteinExistence type="predicted"/>
<organism evidence="1 2">
    <name type="scientific">Acetobacter indonesiensis</name>
    <dbReference type="NCBI Taxonomy" id="104101"/>
    <lineage>
        <taxon>Bacteria</taxon>
        <taxon>Pseudomonadati</taxon>
        <taxon>Pseudomonadota</taxon>
        <taxon>Alphaproteobacteria</taxon>
        <taxon>Acetobacterales</taxon>
        <taxon>Acetobacteraceae</taxon>
        <taxon>Acetobacter</taxon>
    </lineage>
</organism>
<reference evidence="2" key="1">
    <citation type="submission" date="2014-06" db="EMBL/GenBank/DDBJ databases">
        <authorList>
            <person name="Winans N.J."/>
            <person name="Newell P.D."/>
            <person name="Douglas A.E."/>
        </authorList>
    </citation>
    <scope>NUCLEOTIDE SEQUENCE [LARGE SCALE GENOMIC DNA]</scope>
</reference>
<comment type="caution">
    <text evidence="1">The sequence shown here is derived from an EMBL/GenBank/DDBJ whole genome shotgun (WGS) entry which is preliminary data.</text>
</comment>
<protein>
    <submittedName>
        <fullName evidence="1">Uncharacterized protein</fullName>
    </submittedName>
</protein>
<sequence>MQITASNPQNIILGAATSRTSADDVARIVALREAGLSLRQIGSQTGRCMEGVRQVLIRVRDAKKGLPAAGIVSQDENIEVDLLASRREPMKAGHPIAVNAIWRGLQKWRFAS</sequence>
<accession>A0A252AGG4</accession>
<dbReference type="EMBL" id="JOPA01000101">
    <property type="protein sequence ID" value="OUI88674.1"/>
    <property type="molecule type" value="Genomic_DNA"/>
</dbReference>
<gene>
    <name evidence="1" type="ORF">HK17_01540</name>
</gene>
<evidence type="ECO:0000313" key="1">
    <source>
        <dbReference type="EMBL" id="OUI88674.1"/>
    </source>
</evidence>
<evidence type="ECO:0000313" key="2">
    <source>
        <dbReference type="Proteomes" id="UP000194641"/>
    </source>
</evidence>
<name>A0A252AGG4_9PROT</name>
<dbReference type="AlphaFoldDB" id="A0A252AGG4"/>
<dbReference type="Proteomes" id="UP000194641">
    <property type="component" value="Unassembled WGS sequence"/>
</dbReference>